<evidence type="ECO:0008006" key="5">
    <source>
        <dbReference type="Google" id="ProtNLM"/>
    </source>
</evidence>
<accession>K8EQN5</accession>
<organism evidence="3 4">
    <name type="scientific">Bathycoccus prasinos</name>
    <dbReference type="NCBI Taxonomy" id="41875"/>
    <lineage>
        <taxon>Eukaryota</taxon>
        <taxon>Viridiplantae</taxon>
        <taxon>Chlorophyta</taxon>
        <taxon>Mamiellophyceae</taxon>
        <taxon>Mamiellales</taxon>
        <taxon>Bathycoccaceae</taxon>
        <taxon>Bathycoccus</taxon>
    </lineage>
</organism>
<dbReference type="EMBL" id="FO082262">
    <property type="protein sequence ID" value="CCO20557.1"/>
    <property type="molecule type" value="Genomic_DNA"/>
</dbReference>
<reference evidence="3 4" key="1">
    <citation type="submission" date="2011-10" db="EMBL/GenBank/DDBJ databases">
        <authorList>
            <person name="Genoscope - CEA"/>
        </authorList>
    </citation>
    <scope>NUCLEOTIDE SEQUENCE [LARGE SCALE GENOMIC DNA]</scope>
    <source>
        <strain evidence="3 4">RCC 1105</strain>
    </source>
</reference>
<keyword evidence="2" id="KW-1133">Transmembrane helix</keyword>
<protein>
    <recommendedName>
        <fullName evidence="5">Sulfotransferase</fullName>
    </recommendedName>
</protein>
<dbReference type="Proteomes" id="UP000198341">
    <property type="component" value="Chromosome 17"/>
</dbReference>
<dbReference type="AlphaFoldDB" id="K8EQN5"/>
<evidence type="ECO:0000313" key="3">
    <source>
        <dbReference type="EMBL" id="CCO20557.1"/>
    </source>
</evidence>
<dbReference type="RefSeq" id="XP_007508453.1">
    <property type="nucleotide sequence ID" value="XM_007508391.1"/>
</dbReference>
<sequence>MRSRAVNNGQSRRDDNELSNDIEEAEIKSSSSSRRYDSVGENSSQKWMIAMLCLGIFFGVFLSLSIHDKSQAMMKGSIEGLHRNVKNAYIAHNVARKEYLRSYREAYLESILANSTEEEEKEVSSGCQNMPVRTGYDKYGIQVNNSWFHHIHIAKTAGSTMNKRLARRYHGVCGNKYTSCIEPLEHPKDDRAPEFGTELPEFDSLHKDWSFGSMTQKGFHDCTLVSFERDWNAWVEQVLPDHNFHANATKVMLLPCRDPLEHFFSQCNHNNNHNHNKHNATKIFANVTSCEEGINKCGLVAVGRFNIKMIQSWDKVVLFKHSAFDSVFSLLDNHIPLRKFLLESKFDPSTNDKRKPENEKLSKMCSKEKLAEALRKKWGYYNFCDKLRGSLTVLDVGMNGTVAVVEPARVY</sequence>
<dbReference type="KEGG" id="bpg:Bathy17g01420"/>
<dbReference type="GeneID" id="19010896"/>
<keyword evidence="2" id="KW-0472">Membrane</keyword>
<feature type="transmembrane region" description="Helical" evidence="2">
    <location>
        <begin position="47"/>
        <end position="66"/>
    </location>
</feature>
<evidence type="ECO:0000256" key="1">
    <source>
        <dbReference type="SAM" id="MobiDB-lite"/>
    </source>
</evidence>
<feature type="region of interest" description="Disordered" evidence="1">
    <location>
        <begin position="1"/>
        <end position="37"/>
    </location>
</feature>
<evidence type="ECO:0000313" key="4">
    <source>
        <dbReference type="Proteomes" id="UP000198341"/>
    </source>
</evidence>
<keyword evidence="2" id="KW-0812">Transmembrane</keyword>
<keyword evidence="4" id="KW-1185">Reference proteome</keyword>
<proteinExistence type="predicted"/>
<evidence type="ECO:0000256" key="2">
    <source>
        <dbReference type="SAM" id="Phobius"/>
    </source>
</evidence>
<feature type="compositionally biased region" description="Polar residues" evidence="1">
    <location>
        <begin position="1"/>
        <end position="10"/>
    </location>
</feature>
<name>K8EQN5_9CHLO</name>
<gene>
    <name evidence="3" type="ordered locus">Bathy17g01420</name>
</gene>
<dbReference type="OrthoDB" id="46612at2759"/>